<sequence>MSKLKATSVVKASKALDIKELDEYKRDIPPSATTRRLYNPRKDPILTISKVKTNGETEDDFIPARRVSIPSRKLYNPYDDKDCEWEETNGADYKWSEGVVQDFVVSSRTLNNNPARTQGANESKHNNLVRLDEVTRKDAVSPKVLADTVKSLSKKIMSLERPIIESSEKFTNKINGGNSTPSHNEYYDEGYWRVKIDAHLKLARKYFEYIHLSYSSALKHDIETKCWKLGFYSLIDQFRYAIRLDQSQSRNHSSSSFTVILEQFLNFLNEAEVFYKKLLKQIATDTKHHDKSSEKNKPPRWIRCVGCLGDITRYQWSYCPEGDGKNKSFWARNASRWYRIGIQLNSNNGEDKSLG</sequence>
<organism evidence="1 2">
    <name type="scientific">Acaulospora colombiana</name>
    <dbReference type="NCBI Taxonomy" id="27376"/>
    <lineage>
        <taxon>Eukaryota</taxon>
        <taxon>Fungi</taxon>
        <taxon>Fungi incertae sedis</taxon>
        <taxon>Mucoromycota</taxon>
        <taxon>Glomeromycotina</taxon>
        <taxon>Glomeromycetes</taxon>
        <taxon>Diversisporales</taxon>
        <taxon>Acaulosporaceae</taxon>
        <taxon>Acaulospora</taxon>
    </lineage>
</organism>
<name>A0ACA9KCF3_9GLOM</name>
<dbReference type="Proteomes" id="UP000789525">
    <property type="component" value="Unassembled WGS sequence"/>
</dbReference>
<evidence type="ECO:0000313" key="1">
    <source>
        <dbReference type="EMBL" id="CAG8465394.1"/>
    </source>
</evidence>
<proteinExistence type="predicted"/>
<gene>
    <name evidence="1" type="ORF">ACOLOM_LOCUS1353</name>
</gene>
<protein>
    <submittedName>
        <fullName evidence="1">3676_t:CDS:1</fullName>
    </submittedName>
</protein>
<reference evidence="1" key="1">
    <citation type="submission" date="2021-06" db="EMBL/GenBank/DDBJ databases">
        <authorList>
            <person name="Kallberg Y."/>
            <person name="Tangrot J."/>
            <person name="Rosling A."/>
        </authorList>
    </citation>
    <scope>NUCLEOTIDE SEQUENCE</scope>
    <source>
        <strain evidence="1">CL356</strain>
    </source>
</reference>
<evidence type="ECO:0000313" key="2">
    <source>
        <dbReference type="Proteomes" id="UP000789525"/>
    </source>
</evidence>
<dbReference type="EMBL" id="CAJVPT010001571">
    <property type="protein sequence ID" value="CAG8465394.1"/>
    <property type="molecule type" value="Genomic_DNA"/>
</dbReference>
<keyword evidence="2" id="KW-1185">Reference proteome</keyword>
<comment type="caution">
    <text evidence="1">The sequence shown here is derived from an EMBL/GenBank/DDBJ whole genome shotgun (WGS) entry which is preliminary data.</text>
</comment>
<accession>A0ACA9KCF3</accession>